<dbReference type="SUPFAM" id="SSF53659">
    <property type="entry name" value="Isocitrate/Isopropylmalate dehydrogenase-like"/>
    <property type="match status" value="1"/>
</dbReference>
<dbReference type="AlphaFoldDB" id="A0A832G0M1"/>
<evidence type="ECO:0000256" key="6">
    <source>
        <dbReference type="ARBA" id="ARBA00022723"/>
    </source>
</evidence>
<dbReference type="InterPro" id="IPR012302">
    <property type="entry name" value="Malic_NAD-bd"/>
</dbReference>
<dbReference type="Pfam" id="PF01515">
    <property type="entry name" value="PTA_PTB"/>
    <property type="match status" value="1"/>
</dbReference>
<keyword evidence="7" id="KW-0560">Oxidoreductase</keyword>
<dbReference type="InterPro" id="IPR045213">
    <property type="entry name" value="Malic_NAD-bd_bact_type"/>
</dbReference>
<evidence type="ECO:0000259" key="12">
    <source>
        <dbReference type="SMART" id="SM00919"/>
    </source>
</evidence>
<feature type="binding site" evidence="11">
    <location>
        <begin position="75"/>
        <end position="82"/>
    </location>
    <ligand>
        <name>NADP(+)</name>
        <dbReference type="ChEBI" id="CHEBI:58349"/>
    </ligand>
</feature>
<evidence type="ECO:0000256" key="9">
    <source>
        <dbReference type="PIRSR" id="PIRSR036684-1"/>
    </source>
</evidence>
<keyword evidence="14" id="KW-0808">Transferase</keyword>
<name>A0A832G0M1_9BACT</name>
<evidence type="ECO:0000256" key="11">
    <source>
        <dbReference type="PIRSR" id="PIRSR036684-3"/>
    </source>
</evidence>
<dbReference type="Gene3D" id="3.40.50.720">
    <property type="entry name" value="NAD(P)-binding Rossmann-like Domain"/>
    <property type="match status" value="1"/>
</dbReference>
<comment type="cofactor">
    <cofactor evidence="2">
        <name>Mg(2+)</name>
        <dbReference type="ChEBI" id="CHEBI:18420"/>
    </cofactor>
</comment>
<comment type="similarity">
    <text evidence="3">In the N-terminal section; belongs to the malic enzymes family.</text>
</comment>
<dbReference type="SUPFAM" id="SSF53223">
    <property type="entry name" value="Aminoacid dehydrogenase-like, N-terminal domain"/>
    <property type="match status" value="1"/>
</dbReference>
<proteinExistence type="inferred from homology"/>
<dbReference type="GO" id="GO:0006108">
    <property type="term" value="P:malate metabolic process"/>
    <property type="evidence" value="ECO:0007669"/>
    <property type="project" value="InterPro"/>
</dbReference>
<feature type="binding site" evidence="10">
    <location>
        <position position="135"/>
    </location>
    <ligand>
        <name>a divalent metal cation</name>
        <dbReference type="ChEBI" id="CHEBI:60240"/>
    </ligand>
</feature>
<comment type="cofactor">
    <cofactor evidence="1">
        <name>Mn(2+)</name>
        <dbReference type="ChEBI" id="CHEBI:29035"/>
    </cofactor>
</comment>
<dbReference type="InterPro" id="IPR046346">
    <property type="entry name" value="Aminoacid_DH-like_N_sf"/>
</dbReference>
<dbReference type="PIRSF" id="PIRSF036684">
    <property type="entry name" value="ME_PTA"/>
    <property type="match status" value="1"/>
</dbReference>
<reference evidence="14" key="1">
    <citation type="journal article" date="2020" name="mSystems">
        <title>Genome- and Community-Level Interaction Insights into Carbon Utilization and Element Cycling Functions of Hydrothermarchaeota in Hydrothermal Sediment.</title>
        <authorList>
            <person name="Zhou Z."/>
            <person name="Liu Y."/>
            <person name="Xu W."/>
            <person name="Pan J."/>
            <person name="Luo Z.H."/>
            <person name="Li M."/>
        </authorList>
    </citation>
    <scope>NUCLEOTIDE SEQUENCE [LARGE SCALE GENOMIC DNA]</scope>
    <source>
        <strain evidence="14">SpSt-500</strain>
    </source>
</reference>
<keyword evidence="11" id="KW-0521">NADP</keyword>
<protein>
    <recommendedName>
        <fullName evidence="5">phosphate acetyltransferase</fullName>
        <ecNumber evidence="5">2.3.1.8</ecNumber>
    </recommendedName>
</protein>
<keyword evidence="6 10" id="KW-0479">Metal-binding</keyword>
<comment type="caution">
    <text evidence="14">The sequence shown here is derived from an EMBL/GenBank/DDBJ whole genome shotgun (WGS) entry which is preliminary data.</text>
</comment>
<dbReference type="InterPro" id="IPR004614">
    <property type="entry name" value="P_AcTrfase"/>
</dbReference>
<dbReference type="Gene3D" id="3.40.50.10380">
    <property type="entry name" value="Malic enzyme, N-terminal domain"/>
    <property type="match status" value="1"/>
</dbReference>
<evidence type="ECO:0000256" key="2">
    <source>
        <dbReference type="ARBA" id="ARBA00001946"/>
    </source>
</evidence>
<dbReference type="NCBIfam" id="NF007233">
    <property type="entry name" value="PRK09653.1"/>
    <property type="match status" value="1"/>
</dbReference>
<feature type="active site" description="Proton acceptor" evidence="9">
    <location>
        <position position="93"/>
    </location>
</feature>
<dbReference type="InterPro" id="IPR036291">
    <property type="entry name" value="NAD(P)-bd_dom_sf"/>
</dbReference>
<dbReference type="InterPro" id="IPR042112">
    <property type="entry name" value="P_AcTrfase_dom2"/>
</dbReference>
<dbReference type="FunFam" id="3.40.50.10380:FF:000003">
    <property type="entry name" value="NADP-dependent malic enzyme"/>
    <property type="match status" value="1"/>
</dbReference>
<dbReference type="Pfam" id="PF03949">
    <property type="entry name" value="Malic_M"/>
    <property type="match status" value="1"/>
</dbReference>
<feature type="binding site" evidence="10">
    <location>
        <position position="136"/>
    </location>
    <ligand>
        <name>a divalent metal cation</name>
        <dbReference type="ChEBI" id="CHEBI:60240"/>
    </ligand>
</feature>
<keyword evidence="8" id="KW-0511">Multifunctional enzyme</keyword>
<dbReference type="Gene3D" id="3.40.50.10950">
    <property type="match status" value="1"/>
</dbReference>
<dbReference type="PANTHER" id="PTHR43237:SF4">
    <property type="entry name" value="NADP-DEPENDENT MALIC ENZYME"/>
    <property type="match status" value="1"/>
</dbReference>
<evidence type="ECO:0000259" key="13">
    <source>
        <dbReference type="SMART" id="SM01274"/>
    </source>
</evidence>
<dbReference type="SUPFAM" id="SSF51735">
    <property type="entry name" value="NAD(P)-binding Rossmann-fold domains"/>
    <property type="match status" value="1"/>
</dbReference>
<dbReference type="SMART" id="SM01274">
    <property type="entry name" value="malic"/>
    <property type="match status" value="1"/>
</dbReference>
<feature type="domain" description="Malic enzyme NAD-binding" evidence="12">
    <location>
        <begin position="162"/>
        <end position="398"/>
    </location>
</feature>
<evidence type="ECO:0000256" key="1">
    <source>
        <dbReference type="ARBA" id="ARBA00001936"/>
    </source>
</evidence>
<dbReference type="GO" id="GO:0046872">
    <property type="term" value="F:metal ion binding"/>
    <property type="evidence" value="ECO:0007669"/>
    <property type="project" value="UniProtKB-KW"/>
</dbReference>
<organism evidence="14">
    <name type="scientific">Ignavibacterium album</name>
    <dbReference type="NCBI Taxonomy" id="591197"/>
    <lineage>
        <taxon>Bacteria</taxon>
        <taxon>Pseudomonadati</taxon>
        <taxon>Ignavibacteriota</taxon>
        <taxon>Ignavibacteria</taxon>
        <taxon>Ignavibacteriales</taxon>
        <taxon>Ignavibacteriaceae</taxon>
        <taxon>Ignavibacterium</taxon>
    </lineage>
</organism>
<dbReference type="InterPro" id="IPR042113">
    <property type="entry name" value="P_AcTrfase_dom1"/>
</dbReference>
<sequence>MKITKEEALFYHSSERVGKIEVIPTKPCLTSRDLSLAYTPGVAEPCREIHKNVEDVYKYTAKGNLVAVLSNGTAVLGLGDIGPEAGKPVMEGKGVLFKRFADIDVFDIEVASHDPKEVIRVCQLLEPTFGGINLEDIKAPECFEIEETLKATMKIPVFHDDQHGTAIISCAALINAVELAGKKLDEVRIIVNGAGASAISCCKHYIRAGVKRENIWMFDTKGCVTKDRKDLNKYKEEFAQEKGFASLADAMKDADVFIGLSVGGVVNKDMVKSMAKNPIIFAMANPDPEIMYDDAVSVRDDLIMATGRSDFPNQVNNVLGFPFIFRGALDVRATQINDEMKMAATKALAQLAREKVPELVMKAYGGEEFEFGRNYIIPKPFDPRVLWYVAPAVAKAAIETGVAKVKEMDWDAYREKLKERLGLSKEIIRVMIHKAQQKPKKVVYPEGEEENIIRAAQAVLNDGIATPILLGNEKTIKNEIERIGFDVKDFTIIDPENCDKCEEYAHAFFDRRKRKGATLYDSRNLIKKPNYYGSMMVALGDADAMISGYTTSYPNTIRPALQCIGVREGLSVVSGMYIVIAKKETYFFADCTVNVNPTASQLAEIAISTADAVKEFDVVPKVAMLSFSNFGSAPYPESIKVQEAVKIIKQRKPELIVDGEMQADTAVVPEIIEKTFPFAEIKNGANVLIFPNLDSANIAYKLMARIGQATVIGPILLGMQKPVHVLQRGASVDDIINMTAIAVVDAESRKKMIGNKN</sequence>
<dbReference type="EMBL" id="DSVI01000004">
    <property type="protein sequence ID" value="HGT47169.1"/>
    <property type="molecule type" value="Genomic_DNA"/>
</dbReference>
<dbReference type="FunFam" id="3.40.50.720:FF:000095">
    <property type="entry name" value="NADP-dependent malic enzyme"/>
    <property type="match status" value="1"/>
</dbReference>
<evidence type="ECO:0000256" key="10">
    <source>
        <dbReference type="PIRSR" id="PIRSR036684-2"/>
    </source>
</evidence>
<feature type="binding site" evidence="11">
    <location>
        <position position="285"/>
    </location>
    <ligand>
        <name>a divalent metal cation</name>
        <dbReference type="ChEBI" id="CHEBI:60240"/>
    </ligand>
</feature>
<dbReference type="Pfam" id="PF00390">
    <property type="entry name" value="malic"/>
    <property type="match status" value="1"/>
</dbReference>
<dbReference type="InterPro" id="IPR051674">
    <property type="entry name" value="Malate_Decarboxylase"/>
</dbReference>
<dbReference type="CDD" id="cd05311">
    <property type="entry name" value="NAD_bind_2_malic_enz"/>
    <property type="match status" value="1"/>
</dbReference>
<dbReference type="InterPro" id="IPR002505">
    <property type="entry name" value="PTA_PTB"/>
</dbReference>
<dbReference type="InterPro" id="IPR012188">
    <property type="entry name" value="ME_PTA"/>
</dbReference>
<comment type="similarity">
    <text evidence="4">In the C-terminal section; belongs to the phosphate acetyltransferase and butyryltransferase family.</text>
</comment>
<dbReference type="GO" id="GO:0008959">
    <property type="term" value="F:phosphate acetyltransferase activity"/>
    <property type="evidence" value="ECO:0007669"/>
    <property type="project" value="UniProtKB-EC"/>
</dbReference>
<evidence type="ECO:0000256" key="7">
    <source>
        <dbReference type="ARBA" id="ARBA00023002"/>
    </source>
</evidence>
<evidence type="ECO:0000256" key="3">
    <source>
        <dbReference type="ARBA" id="ARBA00007686"/>
    </source>
</evidence>
<evidence type="ECO:0000256" key="8">
    <source>
        <dbReference type="ARBA" id="ARBA00023268"/>
    </source>
</evidence>
<dbReference type="GO" id="GO:0016616">
    <property type="term" value="F:oxidoreductase activity, acting on the CH-OH group of donors, NAD or NADP as acceptor"/>
    <property type="evidence" value="ECO:0007669"/>
    <property type="project" value="InterPro"/>
</dbReference>
<keyword evidence="14" id="KW-0012">Acyltransferase</keyword>
<dbReference type="InterPro" id="IPR037062">
    <property type="entry name" value="Malic_N_dom_sf"/>
</dbReference>
<dbReference type="GO" id="GO:0004470">
    <property type="term" value="F:malic enzyme activity"/>
    <property type="evidence" value="ECO:0007669"/>
    <property type="project" value="InterPro"/>
</dbReference>
<dbReference type="EC" id="2.3.1.8" evidence="5"/>
<gene>
    <name evidence="14" type="primary">pta</name>
    <name evidence="14" type="ORF">ENS56_03980</name>
</gene>
<evidence type="ECO:0000313" key="14">
    <source>
        <dbReference type="EMBL" id="HGT47169.1"/>
    </source>
</evidence>
<dbReference type="NCBIfam" id="TIGR00651">
    <property type="entry name" value="pta"/>
    <property type="match status" value="1"/>
</dbReference>
<feature type="domain" description="Malic enzyme N-terminal" evidence="13">
    <location>
        <begin position="17"/>
        <end position="150"/>
    </location>
</feature>
<dbReference type="PANTHER" id="PTHR43237">
    <property type="entry name" value="NADP-DEPENDENT MALIC ENZYME"/>
    <property type="match status" value="1"/>
</dbReference>
<dbReference type="Gene3D" id="3.40.50.10750">
    <property type="entry name" value="Isocitrate/Isopropylmalate dehydrogenase-like"/>
    <property type="match status" value="1"/>
</dbReference>
<accession>A0A832G0M1</accession>
<dbReference type="InterPro" id="IPR012301">
    <property type="entry name" value="Malic_N_dom"/>
</dbReference>
<dbReference type="GO" id="GO:0051287">
    <property type="term" value="F:NAD binding"/>
    <property type="evidence" value="ECO:0007669"/>
    <property type="project" value="InterPro"/>
</dbReference>
<evidence type="ECO:0000256" key="4">
    <source>
        <dbReference type="ARBA" id="ARBA00008756"/>
    </source>
</evidence>
<evidence type="ECO:0000256" key="5">
    <source>
        <dbReference type="ARBA" id="ARBA00012707"/>
    </source>
</evidence>
<dbReference type="SMART" id="SM00919">
    <property type="entry name" value="Malic_M"/>
    <property type="match status" value="1"/>
</dbReference>
<feature type="binding site" evidence="11">
    <location>
        <position position="161"/>
    </location>
    <ligand>
        <name>a divalent metal cation</name>
        <dbReference type="ChEBI" id="CHEBI:60240"/>
    </ligand>
</feature>